<protein>
    <recommendedName>
        <fullName evidence="1">RNA-directed DNA polymerase</fullName>
        <ecNumber evidence="1">2.7.7.49</ecNumber>
    </recommendedName>
</protein>
<feature type="domain" description="Reverse transcriptase RNase H-like" evidence="8">
    <location>
        <begin position="632"/>
        <end position="728"/>
    </location>
</feature>
<keyword evidence="3" id="KW-0548">Nucleotidyltransferase</keyword>
<dbReference type="SUPFAM" id="SSF56672">
    <property type="entry name" value="DNA/RNA polymerases"/>
    <property type="match status" value="1"/>
</dbReference>
<dbReference type="Gene3D" id="3.10.20.370">
    <property type="match status" value="1"/>
</dbReference>
<keyword evidence="4" id="KW-0540">Nuclease</keyword>
<dbReference type="CDD" id="cd09274">
    <property type="entry name" value="RNase_HI_RT_Ty3"/>
    <property type="match status" value="1"/>
</dbReference>
<dbReference type="EC" id="2.7.7.49" evidence="1"/>
<evidence type="ECO:0000256" key="1">
    <source>
        <dbReference type="ARBA" id="ARBA00012493"/>
    </source>
</evidence>
<evidence type="ECO:0000259" key="8">
    <source>
        <dbReference type="Pfam" id="PF17917"/>
    </source>
</evidence>
<feature type="domain" description="Ty3 transposon capsid-like protein" evidence="9">
    <location>
        <begin position="3"/>
        <end position="117"/>
    </location>
</feature>
<name>A0ABM4X0U1_COFAR</name>
<organism evidence="10 11">
    <name type="scientific">Coffea arabica</name>
    <name type="common">Arabian coffee</name>
    <dbReference type="NCBI Taxonomy" id="13443"/>
    <lineage>
        <taxon>Eukaryota</taxon>
        <taxon>Viridiplantae</taxon>
        <taxon>Streptophyta</taxon>
        <taxon>Embryophyta</taxon>
        <taxon>Tracheophyta</taxon>
        <taxon>Spermatophyta</taxon>
        <taxon>Magnoliopsida</taxon>
        <taxon>eudicotyledons</taxon>
        <taxon>Gunneridae</taxon>
        <taxon>Pentapetalae</taxon>
        <taxon>asterids</taxon>
        <taxon>lamiids</taxon>
        <taxon>Gentianales</taxon>
        <taxon>Rubiaceae</taxon>
        <taxon>Ixoroideae</taxon>
        <taxon>Gardenieae complex</taxon>
        <taxon>Bertiereae - Coffeeae clade</taxon>
        <taxon>Coffeeae</taxon>
        <taxon>Coffea</taxon>
    </lineage>
</organism>
<proteinExistence type="predicted"/>
<evidence type="ECO:0000256" key="7">
    <source>
        <dbReference type="ARBA" id="ARBA00022918"/>
    </source>
</evidence>
<dbReference type="CDD" id="cd00303">
    <property type="entry name" value="retropepsin_like"/>
    <property type="match status" value="1"/>
</dbReference>
<keyword evidence="10" id="KW-1185">Reference proteome</keyword>
<accession>A0ABM4X0U1</accession>
<keyword evidence="7" id="KW-0695">RNA-directed DNA polymerase</keyword>
<evidence type="ECO:0000256" key="5">
    <source>
        <dbReference type="ARBA" id="ARBA00022759"/>
    </source>
</evidence>
<evidence type="ECO:0000313" key="11">
    <source>
        <dbReference type="RefSeq" id="XP_071937632.1"/>
    </source>
</evidence>
<evidence type="ECO:0000259" key="9">
    <source>
        <dbReference type="Pfam" id="PF19259"/>
    </source>
</evidence>
<dbReference type="InterPro" id="IPR021109">
    <property type="entry name" value="Peptidase_aspartic_dom_sf"/>
</dbReference>
<reference evidence="11" key="1">
    <citation type="submission" date="2025-08" db="UniProtKB">
        <authorList>
            <consortium name="RefSeq"/>
        </authorList>
    </citation>
    <scope>IDENTIFICATION</scope>
    <source>
        <tissue evidence="11">Leaves</tissue>
    </source>
</reference>
<evidence type="ECO:0000256" key="4">
    <source>
        <dbReference type="ARBA" id="ARBA00022722"/>
    </source>
</evidence>
<dbReference type="Pfam" id="PF08284">
    <property type="entry name" value="RVP_2"/>
    <property type="match status" value="1"/>
</dbReference>
<dbReference type="InterPro" id="IPR045358">
    <property type="entry name" value="Ty3_capsid"/>
</dbReference>
<evidence type="ECO:0000256" key="2">
    <source>
        <dbReference type="ARBA" id="ARBA00022679"/>
    </source>
</evidence>
<dbReference type="InterPro" id="IPR050951">
    <property type="entry name" value="Retrovirus_Pol_polyprotein"/>
</dbReference>
<dbReference type="Pfam" id="PF17917">
    <property type="entry name" value="RT_RNaseH"/>
    <property type="match status" value="1"/>
</dbReference>
<sequence>MYLEGRANNWFQGVKLKKPEISWAMFGELLCKRFDGRSGNDVIEEFNKLQQTGKLEEFQKKFEELKTLMMIKNPYLDEEYFVSNFISGLKDEIKTMIRMLKPATLSETFEMAILQENALRIHTRSPKETWKIAPESIFEISRNSPQLQGLNAHYRVPSRNTFRSTPFKGKPVTNTESEPRRISAQELQYRRANCLCFKCGEKFGQGHQYKTGRLNLLVTEEEKDSEFEDALEEQDESTGNPGQVMKMFLHVLSEALQRKTITLIGWLDGEEMLILVDTGNSDSYISSEKVIAFDIPYKLVDPFSVIVGNGACVTSKAICPKVAWEVNHHKFCYDLKVMDLSGWDIMLGMDWMTHFSPIMFEFHQLTIFLHNQGEMVQLRDQAENCDLDLIRGSDLRNFIEYKKQMCLAMRMGQETSSGGNAVPMKVQELIEKFTDVFVTPTELPPAREVDHEIPLKPGSQAFKLKPYRYPHSQKNEMEKQVADMLQHGIIIHSNSPFASPVLPTLELHLEHLQIVLTVLRQHQLFAKASKCSFAQQTVDYFNHTISENGVSMDQSKVESILNWPTPRYVKELRGFLGLTGYYRRFIKHYGIICKSLTELLRKDNFSWNLEAQKAFTSLKHIMCKAPVPKLPDFQKTFTIETDASGGGIGAVLMQEGHPRAFLSKALSTRNLGLSAYENELLALVKAVTKWKHYLVGYHFIIKTDHQSLKYLLDQKLTTALQHKWLAKLLGLDYEIQYKKGTDNKVADALSRLHGSSLSQTNAQGSCLALSTFKPLWTQELQGSYDSDLQCQSIKSQLILDPAAHPQYEWDSGLLKYNGKFYVGSSKGLREKIIQALHASAIGGHSGQRAYWQRIKTLFY</sequence>
<keyword evidence="6" id="KW-0378">Hydrolase</keyword>
<dbReference type="PANTHER" id="PTHR37984:SF5">
    <property type="entry name" value="PROTEIN NYNRIN-LIKE"/>
    <property type="match status" value="1"/>
</dbReference>
<evidence type="ECO:0000256" key="3">
    <source>
        <dbReference type="ARBA" id="ARBA00022695"/>
    </source>
</evidence>
<keyword evidence="2" id="KW-0808">Transferase</keyword>
<dbReference type="Gene3D" id="3.30.70.270">
    <property type="match status" value="2"/>
</dbReference>
<evidence type="ECO:0000256" key="6">
    <source>
        <dbReference type="ARBA" id="ARBA00022801"/>
    </source>
</evidence>
<dbReference type="InterPro" id="IPR043502">
    <property type="entry name" value="DNA/RNA_pol_sf"/>
</dbReference>
<dbReference type="PANTHER" id="PTHR37984">
    <property type="entry name" value="PROTEIN CBG26694"/>
    <property type="match status" value="1"/>
</dbReference>
<dbReference type="Gene3D" id="3.10.10.10">
    <property type="entry name" value="HIV Type 1 Reverse Transcriptase, subunit A, domain 1"/>
    <property type="match status" value="1"/>
</dbReference>
<keyword evidence="5" id="KW-0255">Endonuclease</keyword>
<dbReference type="RefSeq" id="XP_071937632.1">
    <property type="nucleotide sequence ID" value="XM_072081531.1"/>
</dbReference>
<dbReference type="Gene3D" id="2.40.70.10">
    <property type="entry name" value="Acid Proteases"/>
    <property type="match status" value="1"/>
</dbReference>
<dbReference type="InterPro" id="IPR041373">
    <property type="entry name" value="RT_RNaseH"/>
</dbReference>
<dbReference type="SUPFAM" id="SSF50630">
    <property type="entry name" value="Acid proteases"/>
    <property type="match status" value="1"/>
</dbReference>
<dbReference type="Proteomes" id="UP001652660">
    <property type="component" value="Chromosome 2e"/>
</dbReference>
<gene>
    <name evidence="11" type="primary">LOC140037396</name>
</gene>
<dbReference type="GeneID" id="140037396"/>
<dbReference type="InterPro" id="IPR043128">
    <property type="entry name" value="Rev_trsase/Diguanyl_cyclase"/>
</dbReference>
<evidence type="ECO:0000313" key="10">
    <source>
        <dbReference type="Proteomes" id="UP001652660"/>
    </source>
</evidence>
<dbReference type="Pfam" id="PF19259">
    <property type="entry name" value="Ty3_capsid"/>
    <property type="match status" value="1"/>
</dbReference>